<name>A0A0D2JAN2_9BACT</name>
<keyword evidence="1" id="KW-1133">Transmembrane helix</keyword>
<accession>A0A0D2JAN2</accession>
<dbReference type="Proteomes" id="UP000032233">
    <property type="component" value="Unassembled WGS sequence"/>
</dbReference>
<evidence type="ECO:0000256" key="1">
    <source>
        <dbReference type="SAM" id="Phobius"/>
    </source>
</evidence>
<feature type="transmembrane region" description="Helical" evidence="1">
    <location>
        <begin position="20"/>
        <end position="41"/>
    </location>
</feature>
<sequence length="55" mass="6463">MLVNDWWLLFRLKLLMGKVPIVAEIILVGFVCPGRVLNLILVRFNDRMLSPVNYY</sequence>
<gene>
    <name evidence="2" type="ORF">X474_04595</name>
</gene>
<dbReference type="EMBL" id="AZAC01000004">
    <property type="protein sequence ID" value="KIX15189.1"/>
    <property type="molecule type" value="Genomic_DNA"/>
</dbReference>
<keyword evidence="1" id="KW-0472">Membrane</keyword>
<reference evidence="2 3" key="1">
    <citation type="submission" date="2013-11" db="EMBL/GenBank/DDBJ databases">
        <title>Metagenomic analysis of a methanogenic consortium involved in long chain n-alkane degradation.</title>
        <authorList>
            <person name="Davidova I.A."/>
            <person name="Callaghan A.V."/>
            <person name="Wawrik B."/>
            <person name="Pruitt S."/>
            <person name="Marks C."/>
            <person name="Duncan K.E."/>
            <person name="Suflita J.M."/>
        </authorList>
    </citation>
    <scope>NUCLEOTIDE SEQUENCE [LARGE SCALE GENOMIC DNA]</scope>
    <source>
        <strain evidence="2 3">SPR</strain>
    </source>
</reference>
<evidence type="ECO:0000313" key="3">
    <source>
        <dbReference type="Proteomes" id="UP000032233"/>
    </source>
</evidence>
<keyword evidence="3" id="KW-1185">Reference proteome</keyword>
<evidence type="ECO:0000313" key="2">
    <source>
        <dbReference type="EMBL" id="KIX15189.1"/>
    </source>
</evidence>
<comment type="caution">
    <text evidence="2">The sequence shown here is derived from an EMBL/GenBank/DDBJ whole genome shotgun (WGS) entry which is preliminary data.</text>
</comment>
<protein>
    <submittedName>
        <fullName evidence="2">Uncharacterized protein</fullName>
    </submittedName>
</protein>
<organism evidence="2 3">
    <name type="scientific">Dethiosulfatarculus sandiegensis</name>
    <dbReference type="NCBI Taxonomy" id="1429043"/>
    <lineage>
        <taxon>Bacteria</taxon>
        <taxon>Pseudomonadati</taxon>
        <taxon>Thermodesulfobacteriota</taxon>
        <taxon>Desulfarculia</taxon>
        <taxon>Desulfarculales</taxon>
        <taxon>Desulfarculaceae</taxon>
        <taxon>Dethiosulfatarculus</taxon>
    </lineage>
</organism>
<dbReference type="AlphaFoldDB" id="A0A0D2JAN2"/>
<keyword evidence="1" id="KW-0812">Transmembrane</keyword>
<proteinExistence type="predicted"/>
<dbReference type="InParanoid" id="A0A0D2JAN2"/>